<proteinExistence type="inferred from homology"/>
<feature type="domain" description="Major facilitator superfamily (MFS) profile" evidence="9">
    <location>
        <begin position="14"/>
        <end position="391"/>
    </location>
</feature>
<dbReference type="Gene3D" id="1.20.1250.20">
    <property type="entry name" value="MFS general substrate transporter like domains"/>
    <property type="match status" value="1"/>
</dbReference>
<evidence type="ECO:0000256" key="6">
    <source>
        <dbReference type="ARBA" id="ARBA00022989"/>
    </source>
</evidence>
<dbReference type="PANTHER" id="PTHR43271">
    <property type="entry name" value="BLL2771 PROTEIN"/>
    <property type="match status" value="1"/>
</dbReference>
<evidence type="ECO:0000256" key="5">
    <source>
        <dbReference type="ARBA" id="ARBA00022692"/>
    </source>
</evidence>
<evidence type="ECO:0000256" key="7">
    <source>
        <dbReference type="ARBA" id="ARBA00023136"/>
    </source>
</evidence>
<organism evidence="10 11">
    <name type="scientific">Deinococcus carri</name>
    <dbReference type="NCBI Taxonomy" id="1211323"/>
    <lineage>
        <taxon>Bacteria</taxon>
        <taxon>Thermotogati</taxon>
        <taxon>Deinococcota</taxon>
        <taxon>Deinococci</taxon>
        <taxon>Deinococcales</taxon>
        <taxon>Deinococcaceae</taxon>
        <taxon>Deinococcus</taxon>
    </lineage>
</organism>
<dbReference type="SUPFAM" id="SSF103473">
    <property type="entry name" value="MFS general substrate transporter"/>
    <property type="match status" value="1"/>
</dbReference>
<dbReference type="InterPro" id="IPR020846">
    <property type="entry name" value="MFS_dom"/>
</dbReference>
<dbReference type="PROSITE" id="PS00216">
    <property type="entry name" value="SUGAR_TRANSPORT_1"/>
    <property type="match status" value="1"/>
</dbReference>
<reference evidence="10 11" key="1">
    <citation type="submission" date="2024-02" db="EMBL/GenBank/DDBJ databases">
        <title>Deinococcus carri NBRC 110142.</title>
        <authorList>
            <person name="Ichikawa N."/>
            <person name="Katano-Makiyama Y."/>
            <person name="Hidaka K."/>
        </authorList>
    </citation>
    <scope>NUCLEOTIDE SEQUENCE [LARGE SCALE GENOMIC DNA]</scope>
    <source>
        <strain evidence="10 11">NBRC 110142</strain>
    </source>
</reference>
<keyword evidence="6 8" id="KW-1133">Transmembrane helix</keyword>
<feature type="transmembrane region" description="Helical" evidence="8">
    <location>
        <begin position="169"/>
        <end position="188"/>
    </location>
</feature>
<dbReference type="Pfam" id="PF07690">
    <property type="entry name" value="MFS_1"/>
    <property type="match status" value="1"/>
</dbReference>
<evidence type="ECO:0000256" key="8">
    <source>
        <dbReference type="SAM" id="Phobius"/>
    </source>
</evidence>
<dbReference type="Proteomes" id="UP001401887">
    <property type="component" value="Unassembled WGS sequence"/>
</dbReference>
<dbReference type="RefSeq" id="WP_345467458.1">
    <property type="nucleotide sequence ID" value="NZ_BAABRP010000020.1"/>
</dbReference>
<dbReference type="InterPro" id="IPR011701">
    <property type="entry name" value="MFS"/>
</dbReference>
<feature type="transmembrane region" description="Helical" evidence="8">
    <location>
        <begin position="305"/>
        <end position="328"/>
    </location>
</feature>
<sequence>MVNPAASSAAPRAFLPVIALVGCGAFLNVYTTQALLPRLSQEFAASSVVTAVTVSATTLAMALCAPLVGLLADALGRKRLMVGALLLLVLPCLLMARADSLSHLILWRFVQGMLIPGVMVVTTAYVTEELPPARVPAALAVYITGTVVGGFGGRFLSGLIAGVAGWREAFHVIAAANLLIALVAWVLLPRARNFVPQPAGQALPTLRGHLRNPALLAACAVGSALLFALVAAFTYVNYHLAAAPYRLTSASLGSVFAVYLLGVVVTPPSGRLVARLGHRRVLLGALALSALGFALTLAAPLPLIILGLAAGSSGIFVAQATTTSYVAASVTHGRSLASGLYNLAYYAGGALGGVLVGVAYTSHGWPGVIGSVGAALLLAALTATLAWPRPPAGGKISTGPEC</sequence>
<name>A0ABP9WB45_9DEIO</name>
<protein>
    <submittedName>
        <fullName evidence="10">Inner membrane transport protein YnfM</fullName>
    </submittedName>
</protein>
<feature type="transmembrane region" description="Helical" evidence="8">
    <location>
        <begin position="281"/>
        <end position="299"/>
    </location>
</feature>
<dbReference type="InterPro" id="IPR036259">
    <property type="entry name" value="MFS_trans_sf"/>
</dbReference>
<evidence type="ECO:0000313" key="11">
    <source>
        <dbReference type="Proteomes" id="UP001401887"/>
    </source>
</evidence>
<dbReference type="InterPro" id="IPR005829">
    <property type="entry name" value="Sugar_transporter_CS"/>
</dbReference>
<dbReference type="PANTHER" id="PTHR43271:SF2">
    <property type="entry name" value="BLL2771 PROTEIN"/>
    <property type="match status" value="1"/>
</dbReference>
<feature type="transmembrane region" description="Helical" evidence="8">
    <location>
        <begin position="104"/>
        <end position="127"/>
    </location>
</feature>
<evidence type="ECO:0000256" key="1">
    <source>
        <dbReference type="ARBA" id="ARBA00004651"/>
    </source>
</evidence>
<dbReference type="PROSITE" id="PS50850">
    <property type="entry name" value="MFS"/>
    <property type="match status" value="1"/>
</dbReference>
<evidence type="ECO:0000313" key="10">
    <source>
        <dbReference type="EMBL" id="GAA5514572.1"/>
    </source>
</evidence>
<evidence type="ECO:0000256" key="4">
    <source>
        <dbReference type="ARBA" id="ARBA00022475"/>
    </source>
</evidence>
<feature type="transmembrane region" description="Helical" evidence="8">
    <location>
        <begin position="12"/>
        <end position="31"/>
    </location>
</feature>
<keyword evidence="3" id="KW-0813">Transport</keyword>
<keyword evidence="7 8" id="KW-0472">Membrane</keyword>
<feature type="transmembrane region" description="Helical" evidence="8">
    <location>
        <begin position="139"/>
        <end position="163"/>
    </location>
</feature>
<feature type="transmembrane region" description="Helical" evidence="8">
    <location>
        <begin position="367"/>
        <end position="387"/>
    </location>
</feature>
<gene>
    <name evidence="10" type="primary">ynfM</name>
    <name evidence="10" type="ORF">Dcar01_03328</name>
</gene>
<feature type="transmembrane region" description="Helical" evidence="8">
    <location>
        <begin position="43"/>
        <end position="68"/>
    </location>
</feature>
<comment type="subcellular location">
    <subcellularLocation>
        <location evidence="1">Cell membrane</location>
        <topology evidence="1">Multi-pass membrane protein</topology>
    </subcellularLocation>
</comment>
<accession>A0ABP9WB45</accession>
<dbReference type="CDD" id="cd17324">
    <property type="entry name" value="MFS_NepI_like"/>
    <property type="match status" value="1"/>
</dbReference>
<comment type="similarity">
    <text evidence="2">Belongs to the major facilitator superfamily.</text>
</comment>
<keyword evidence="11" id="KW-1185">Reference proteome</keyword>
<feature type="transmembrane region" description="Helical" evidence="8">
    <location>
        <begin position="340"/>
        <end position="361"/>
    </location>
</feature>
<dbReference type="EMBL" id="BAABRP010000020">
    <property type="protein sequence ID" value="GAA5514572.1"/>
    <property type="molecule type" value="Genomic_DNA"/>
</dbReference>
<comment type="caution">
    <text evidence="10">The sequence shown here is derived from an EMBL/GenBank/DDBJ whole genome shotgun (WGS) entry which is preliminary data.</text>
</comment>
<feature type="transmembrane region" description="Helical" evidence="8">
    <location>
        <begin position="256"/>
        <end position="274"/>
    </location>
</feature>
<evidence type="ECO:0000256" key="3">
    <source>
        <dbReference type="ARBA" id="ARBA00022448"/>
    </source>
</evidence>
<keyword evidence="5 8" id="KW-0812">Transmembrane</keyword>
<feature type="transmembrane region" description="Helical" evidence="8">
    <location>
        <begin position="214"/>
        <end position="236"/>
    </location>
</feature>
<feature type="transmembrane region" description="Helical" evidence="8">
    <location>
        <begin position="80"/>
        <end position="98"/>
    </location>
</feature>
<evidence type="ECO:0000256" key="2">
    <source>
        <dbReference type="ARBA" id="ARBA00008335"/>
    </source>
</evidence>
<keyword evidence="4" id="KW-1003">Cell membrane</keyword>
<evidence type="ECO:0000259" key="9">
    <source>
        <dbReference type="PROSITE" id="PS50850"/>
    </source>
</evidence>